<comment type="caution">
    <text evidence="1">The sequence shown here is derived from an EMBL/GenBank/DDBJ whole genome shotgun (WGS) entry which is preliminary data.</text>
</comment>
<gene>
    <name evidence="1" type="ORF">CPB84DRAFT_223013</name>
</gene>
<name>A0A9P5NGK6_GYMJU</name>
<dbReference type="Proteomes" id="UP000724874">
    <property type="component" value="Unassembled WGS sequence"/>
</dbReference>
<protein>
    <submittedName>
        <fullName evidence="1">Uncharacterized protein</fullName>
    </submittedName>
</protein>
<dbReference type="EMBL" id="JADNYJ010000125">
    <property type="protein sequence ID" value="KAF8882170.1"/>
    <property type="molecule type" value="Genomic_DNA"/>
</dbReference>
<accession>A0A9P5NGK6</accession>
<evidence type="ECO:0000313" key="2">
    <source>
        <dbReference type="Proteomes" id="UP000724874"/>
    </source>
</evidence>
<evidence type="ECO:0000313" key="1">
    <source>
        <dbReference type="EMBL" id="KAF8882170.1"/>
    </source>
</evidence>
<sequence length="172" mass="19388">MLRTSSTIIILEQLVVEFRFAIFLSLDSKPFDHVFTTSRVRDDYIPPVWMSTAGSGIEAVFPSSDGPFSSIFLMRFSKLRPDILVLYVTLWPYLSYTYGTNVLADFGDCLEVHLPYYYSGLISMPAFMSRFIVPLGPDPSSENTFVASSFISQKKSSKHVFSPSFSNFKSAI</sequence>
<organism evidence="1 2">
    <name type="scientific">Gymnopilus junonius</name>
    <name type="common">Spectacular rustgill mushroom</name>
    <name type="synonym">Gymnopilus spectabilis subsp. junonius</name>
    <dbReference type="NCBI Taxonomy" id="109634"/>
    <lineage>
        <taxon>Eukaryota</taxon>
        <taxon>Fungi</taxon>
        <taxon>Dikarya</taxon>
        <taxon>Basidiomycota</taxon>
        <taxon>Agaricomycotina</taxon>
        <taxon>Agaricomycetes</taxon>
        <taxon>Agaricomycetidae</taxon>
        <taxon>Agaricales</taxon>
        <taxon>Agaricineae</taxon>
        <taxon>Hymenogastraceae</taxon>
        <taxon>Gymnopilus</taxon>
    </lineage>
</organism>
<dbReference type="AlphaFoldDB" id="A0A9P5NGK6"/>
<keyword evidence="2" id="KW-1185">Reference proteome</keyword>
<reference evidence="1" key="1">
    <citation type="submission" date="2020-11" db="EMBL/GenBank/DDBJ databases">
        <authorList>
            <consortium name="DOE Joint Genome Institute"/>
            <person name="Ahrendt S."/>
            <person name="Riley R."/>
            <person name="Andreopoulos W."/>
            <person name="LaButti K."/>
            <person name="Pangilinan J."/>
            <person name="Ruiz-duenas F.J."/>
            <person name="Barrasa J.M."/>
            <person name="Sanchez-Garcia M."/>
            <person name="Camarero S."/>
            <person name="Miyauchi S."/>
            <person name="Serrano A."/>
            <person name="Linde D."/>
            <person name="Babiker R."/>
            <person name="Drula E."/>
            <person name="Ayuso-Fernandez I."/>
            <person name="Pacheco R."/>
            <person name="Padilla G."/>
            <person name="Ferreira P."/>
            <person name="Barriuso J."/>
            <person name="Kellner H."/>
            <person name="Castanera R."/>
            <person name="Alfaro M."/>
            <person name="Ramirez L."/>
            <person name="Pisabarro A.G."/>
            <person name="Kuo A."/>
            <person name="Tritt A."/>
            <person name="Lipzen A."/>
            <person name="He G."/>
            <person name="Yan M."/>
            <person name="Ng V."/>
            <person name="Cullen D."/>
            <person name="Martin F."/>
            <person name="Rosso M.-N."/>
            <person name="Henrissat B."/>
            <person name="Hibbett D."/>
            <person name="Martinez A.T."/>
            <person name="Grigoriev I.V."/>
        </authorList>
    </citation>
    <scope>NUCLEOTIDE SEQUENCE</scope>
    <source>
        <strain evidence="1">AH 44721</strain>
    </source>
</reference>
<proteinExistence type="predicted"/>